<gene>
    <name evidence="2" type="ORF">C5L28_002400</name>
    <name evidence="1" type="ORF">LPKJCM_00933</name>
</gene>
<proteinExistence type="predicted"/>
<keyword evidence="4" id="KW-1185">Reference proteome</keyword>
<evidence type="ECO:0000313" key="2">
    <source>
        <dbReference type="EMBL" id="TDG91198.1"/>
    </source>
</evidence>
<name>A0A224VHZ5_9LACO</name>
<reference evidence="1 3" key="1">
    <citation type="journal article" date="2017" name="Biosci Microbiota Food Health">
        <title>Genomic characterization reconfirms the taxonomic status of Lactobacillus parakefiri.</title>
        <authorList>
            <person name="Tanizawa Y."/>
            <person name="Kobayashi H."/>
            <person name="Kaminuma E."/>
            <person name="Sakamoto M."/>
            <person name="Ohkuma M."/>
            <person name="Nakamura Y."/>
            <person name="Arita M."/>
            <person name="Tohno M."/>
        </authorList>
    </citation>
    <scope>NUCLEOTIDE SEQUENCE [LARGE SCALE GENOMIC DNA]</scope>
    <source>
        <strain evidence="1 3">JCM 8573</strain>
    </source>
</reference>
<dbReference type="OrthoDB" id="2280272at2"/>
<evidence type="ECO:0000313" key="1">
    <source>
        <dbReference type="EMBL" id="GAW71830.1"/>
    </source>
</evidence>
<comment type="caution">
    <text evidence="1">The sequence shown here is derived from an EMBL/GenBank/DDBJ whole genome shotgun (WGS) entry which is preliminary data.</text>
</comment>
<sequence>MAKATLYHATSHANAGKILREGFRIPQVSWGEIVTHHTTKSPGSLGYGIYGFLNDSQLAEEFWSSATSFSQKHDTIEIQIKYDDENCLNFVDNIKDMIFFREFLRNSHTQAQLRNLHRMFYNSFKQYAFDGAILEYYISYLRHTKDFETVDVVCCATATDVYHNFKIFIPNGIEYNLRNQSVIEAFNIKENING</sequence>
<dbReference type="Proteomes" id="UP000214739">
    <property type="component" value="Unassembled WGS sequence"/>
</dbReference>
<dbReference type="EMBL" id="BDGB01000044">
    <property type="protein sequence ID" value="GAW71830.1"/>
    <property type="molecule type" value="Genomic_DNA"/>
</dbReference>
<dbReference type="EMBL" id="PUFL01000056">
    <property type="protein sequence ID" value="TDG91198.1"/>
    <property type="molecule type" value="Genomic_DNA"/>
</dbReference>
<dbReference type="SUPFAM" id="SSF56399">
    <property type="entry name" value="ADP-ribosylation"/>
    <property type="match status" value="1"/>
</dbReference>
<dbReference type="Proteomes" id="UP000294668">
    <property type="component" value="Unassembled WGS sequence"/>
</dbReference>
<dbReference type="RefSeq" id="WP_057962469.1">
    <property type="nucleotide sequence ID" value="NZ_BAAAXO010000080.1"/>
</dbReference>
<evidence type="ECO:0008006" key="5">
    <source>
        <dbReference type="Google" id="ProtNLM"/>
    </source>
</evidence>
<organism evidence="1 3">
    <name type="scientific">Lentilactobacillus parakefiri</name>
    <dbReference type="NCBI Taxonomy" id="152332"/>
    <lineage>
        <taxon>Bacteria</taxon>
        <taxon>Bacillati</taxon>
        <taxon>Bacillota</taxon>
        <taxon>Bacilli</taxon>
        <taxon>Lactobacillales</taxon>
        <taxon>Lactobacillaceae</taxon>
        <taxon>Lentilactobacillus</taxon>
    </lineage>
</organism>
<evidence type="ECO:0000313" key="4">
    <source>
        <dbReference type="Proteomes" id="UP000294668"/>
    </source>
</evidence>
<dbReference type="AlphaFoldDB" id="A0A224VHZ5"/>
<reference evidence="2" key="3">
    <citation type="submission" date="2019-02" db="EMBL/GenBank/DDBJ databases">
        <authorList>
            <person name="Buron G."/>
            <person name="Chaylann A."/>
            <person name="Dolejs I."/>
            <person name="Forster J."/>
            <person name="Miks M.H."/>
        </authorList>
    </citation>
    <scope>NUCLEOTIDE SEQUENCE</scope>
    <source>
        <strain evidence="2">DSM 10551</strain>
    </source>
</reference>
<accession>A0A224VHZ5</accession>
<reference evidence="2 4" key="2">
    <citation type="journal article" date="2019" name="Appl. Microbiol. Biotechnol.">
        <title>Uncovering carbohydrate metabolism through a genotype-phenotype association study of 56 lactic acid bacteria genomes.</title>
        <authorList>
            <person name="Buron-Moles G."/>
            <person name="Chailyan A."/>
            <person name="Dolejs I."/>
            <person name="Forster J."/>
            <person name="Miks M.H."/>
        </authorList>
    </citation>
    <scope>NUCLEOTIDE SEQUENCE [LARGE SCALE GENOMIC DNA]</scope>
    <source>
        <strain evidence="2 4">DSM 10551</strain>
    </source>
</reference>
<evidence type="ECO:0000313" key="3">
    <source>
        <dbReference type="Proteomes" id="UP000214739"/>
    </source>
</evidence>
<protein>
    <recommendedName>
        <fullName evidence="5">DUF3990 domain-containing protein</fullName>
    </recommendedName>
</protein>